<protein>
    <submittedName>
        <fullName evidence="1">Uncharacterized protein</fullName>
    </submittedName>
</protein>
<proteinExistence type="predicted"/>
<name>A0ABW4SID0_9BACL</name>
<evidence type="ECO:0000313" key="2">
    <source>
        <dbReference type="Proteomes" id="UP001597218"/>
    </source>
</evidence>
<evidence type="ECO:0000313" key="1">
    <source>
        <dbReference type="EMBL" id="MFD1928851.1"/>
    </source>
</evidence>
<dbReference type="RefSeq" id="WP_381538497.1">
    <property type="nucleotide sequence ID" value="NZ_JBHUGI010000032.1"/>
</dbReference>
<gene>
    <name evidence="1" type="ORF">ACFSFY_12490</name>
</gene>
<sequence length="96" mass="10996">MKEFHLVNKSDVIVSRIKEMVIETKRSVGDLAFMGNVKPRYVKILNIKNKRATVCDLQGNNFHVYISSLTLEPKILDKPITLLGDCNHQFQTNSFC</sequence>
<comment type="caution">
    <text evidence="1">The sequence shown here is derived from an EMBL/GenBank/DDBJ whole genome shotgun (WGS) entry which is preliminary data.</text>
</comment>
<dbReference type="EMBL" id="JBHUGI010000032">
    <property type="protein sequence ID" value="MFD1928851.1"/>
    <property type="molecule type" value="Genomic_DNA"/>
</dbReference>
<accession>A0ABW4SID0</accession>
<dbReference type="Proteomes" id="UP001597218">
    <property type="component" value="Unassembled WGS sequence"/>
</dbReference>
<keyword evidence="2" id="KW-1185">Reference proteome</keyword>
<organism evidence="1 2">
    <name type="scientific">Sporosarcina siberiensis</name>
    <dbReference type="NCBI Taxonomy" id="1365606"/>
    <lineage>
        <taxon>Bacteria</taxon>
        <taxon>Bacillati</taxon>
        <taxon>Bacillota</taxon>
        <taxon>Bacilli</taxon>
        <taxon>Bacillales</taxon>
        <taxon>Caryophanaceae</taxon>
        <taxon>Sporosarcina</taxon>
    </lineage>
</organism>
<reference evidence="2" key="1">
    <citation type="journal article" date="2019" name="Int. J. Syst. Evol. Microbiol.">
        <title>The Global Catalogue of Microorganisms (GCM) 10K type strain sequencing project: providing services to taxonomists for standard genome sequencing and annotation.</title>
        <authorList>
            <consortium name="The Broad Institute Genomics Platform"/>
            <consortium name="The Broad Institute Genome Sequencing Center for Infectious Disease"/>
            <person name="Wu L."/>
            <person name="Ma J."/>
        </authorList>
    </citation>
    <scope>NUCLEOTIDE SEQUENCE [LARGE SCALE GENOMIC DNA]</scope>
    <source>
        <strain evidence="2">CGMCC 4.7177</strain>
    </source>
</reference>